<evidence type="ECO:0000313" key="2">
    <source>
        <dbReference type="EMBL" id="OLP78374.1"/>
    </source>
</evidence>
<dbReference type="Proteomes" id="UP000186817">
    <property type="component" value="Unassembled WGS sequence"/>
</dbReference>
<organism evidence="2 3">
    <name type="scientific">Symbiodinium microadriaticum</name>
    <name type="common">Dinoflagellate</name>
    <name type="synonym">Zooxanthella microadriatica</name>
    <dbReference type="NCBI Taxonomy" id="2951"/>
    <lineage>
        <taxon>Eukaryota</taxon>
        <taxon>Sar</taxon>
        <taxon>Alveolata</taxon>
        <taxon>Dinophyceae</taxon>
        <taxon>Suessiales</taxon>
        <taxon>Symbiodiniaceae</taxon>
        <taxon>Symbiodinium</taxon>
    </lineage>
</organism>
<keyword evidence="1" id="KW-0732">Signal</keyword>
<evidence type="ECO:0000313" key="3">
    <source>
        <dbReference type="Proteomes" id="UP000186817"/>
    </source>
</evidence>
<keyword evidence="3" id="KW-1185">Reference proteome</keyword>
<dbReference type="EMBL" id="LSRX01001621">
    <property type="protein sequence ID" value="OLP78374.1"/>
    <property type="molecule type" value="Genomic_DNA"/>
</dbReference>
<proteinExistence type="predicted"/>
<feature type="chain" id="PRO_5012525520" description="Methyltransferase FkbM domain-containing protein" evidence="1">
    <location>
        <begin position="23"/>
        <end position="669"/>
    </location>
</feature>
<evidence type="ECO:0000256" key="1">
    <source>
        <dbReference type="SAM" id="SignalP"/>
    </source>
</evidence>
<evidence type="ECO:0008006" key="4">
    <source>
        <dbReference type="Google" id="ProtNLM"/>
    </source>
</evidence>
<reference evidence="2 3" key="1">
    <citation type="submission" date="2016-02" db="EMBL/GenBank/DDBJ databases">
        <title>Genome analysis of coral dinoflagellate symbionts highlights evolutionary adaptations to a symbiotic lifestyle.</title>
        <authorList>
            <person name="Aranda M."/>
            <person name="Li Y."/>
            <person name="Liew Y.J."/>
            <person name="Baumgarten S."/>
            <person name="Simakov O."/>
            <person name="Wilson M."/>
            <person name="Piel J."/>
            <person name="Ashoor H."/>
            <person name="Bougouffa S."/>
            <person name="Bajic V.B."/>
            <person name="Ryu T."/>
            <person name="Ravasi T."/>
            <person name="Bayer T."/>
            <person name="Micklem G."/>
            <person name="Kim H."/>
            <person name="Bhak J."/>
            <person name="Lajeunesse T.C."/>
            <person name="Voolstra C.R."/>
        </authorList>
    </citation>
    <scope>NUCLEOTIDE SEQUENCE [LARGE SCALE GENOMIC DNA]</scope>
    <source>
        <strain evidence="2 3">CCMP2467</strain>
    </source>
</reference>
<protein>
    <recommendedName>
        <fullName evidence="4">Methyltransferase FkbM domain-containing protein</fullName>
    </recommendedName>
</protein>
<comment type="caution">
    <text evidence="2">The sequence shown here is derived from an EMBL/GenBank/DDBJ whole genome shotgun (WGS) entry which is preliminary data.</text>
</comment>
<name>A0A1Q9C619_SYMMI</name>
<dbReference type="AlphaFoldDB" id="A0A1Q9C619"/>
<dbReference type="OrthoDB" id="423418at2759"/>
<gene>
    <name evidence="2" type="ORF">AK812_SmicGene41460</name>
</gene>
<sequence>MSLCRLALLAIAAAEFYEPCTPAQALQALRAVGSLDAGSGDFNSFCQGSPTSPSRRQNFTGCGCFAGLLAVKEEVVYELAKLKVLRQVDAKKLQNRSAALQLYHIKLRRGPGLAEARAALREKFKQVQHSLSYTAGMALRFADERNLGFQGDRFAALMSEFLVYFKLEYTEPAYGMMVQNHNTCLLEIFAGRCDKRNLPIFEKFPAVQGPPQEGFMLDFLGVSVPIEADCQERQFALLAPGRTMLCEYYKSGMPLPRVWPVLDEEYLEWADILTTAMDAAKAGRPFRMAEFGSGPYGIWAMRAAKAFTAVAAADQPCELLLVEPFELGDGSILQTHTAMNLPLGRCEFLVHEDLLSTNDQVKALLGSGDLWDLVDIDIQGAEGEILPGLFAWLSTRVRRLHVSTHTRQMHWQLVKELERDGWQIQAQYPTFSMVGLENNALGPFLTCDGHISDCTPADIQPETCIEEKGRLAVARMGGQPNWKIGCERPKHGPFWLPTVLWRMRDNRTVDYGLEMLGVLAPAIDSMVHQKRKYRTDFEPVAVIPETSGVWPLYNRGYFTGKQIAMRLLLHERFEMMAQILSLSIAVIASHVRGHMVCFMDNTAAEHVLRKGYAKGEAFTKTLACLWFWVAETGLQLSTECRRVGFHLGGLAAVGTQAARTVPLTGEVIM</sequence>
<accession>A0A1Q9C619</accession>
<feature type="signal peptide" evidence="1">
    <location>
        <begin position="1"/>
        <end position="22"/>
    </location>
</feature>